<accession>A0A395JNM6</accession>
<protein>
    <recommendedName>
        <fullName evidence="1">DSBA-like thioredoxin domain-containing protein</fullName>
    </recommendedName>
</protein>
<organism evidence="2 3">
    <name type="scientific">Arenicella xantha</name>
    <dbReference type="NCBI Taxonomy" id="644221"/>
    <lineage>
        <taxon>Bacteria</taxon>
        <taxon>Pseudomonadati</taxon>
        <taxon>Pseudomonadota</taxon>
        <taxon>Gammaproteobacteria</taxon>
        <taxon>Arenicellales</taxon>
        <taxon>Arenicellaceae</taxon>
        <taxon>Arenicella</taxon>
    </lineage>
</organism>
<dbReference type="PANTHER" id="PTHR13887">
    <property type="entry name" value="GLUTATHIONE S-TRANSFERASE KAPPA"/>
    <property type="match status" value="1"/>
</dbReference>
<evidence type="ECO:0000313" key="3">
    <source>
        <dbReference type="Proteomes" id="UP000253083"/>
    </source>
</evidence>
<dbReference type="EMBL" id="QNRT01000001">
    <property type="protein sequence ID" value="RBP52913.1"/>
    <property type="molecule type" value="Genomic_DNA"/>
</dbReference>
<dbReference type="GO" id="GO:0016491">
    <property type="term" value="F:oxidoreductase activity"/>
    <property type="evidence" value="ECO:0007669"/>
    <property type="project" value="InterPro"/>
</dbReference>
<keyword evidence="3" id="KW-1185">Reference proteome</keyword>
<gene>
    <name evidence="2" type="ORF">DFR28_101297</name>
</gene>
<reference evidence="2 3" key="1">
    <citation type="submission" date="2018-06" db="EMBL/GenBank/DDBJ databases">
        <title>Genomic Encyclopedia of Type Strains, Phase IV (KMG-IV): sequencing the most valuable type-strain genomes for metagenomic binning, comparative biology and taxonomic classification.</title>
        <authorList>
            <person name="Goeker M."/>
        </authorList>
    </citation>
    <scope>NUCLEOTIDE SEQUENCE [LARGE SCALE GENOMIC DNA]</scope>
    <source>
        <strain evidence="2 3">DSM 24032</strain>
    </source>
</reference>
<evidence type="ECO:0000313" key="2">
    <source>
        <dbReference type="EMBL" id="RBP52913.1"/>
    </source>
</evidence>
<dbReference type="Gene3D" id="3.40.30.10">
    <property type="entry name" value="Glutaredoxin"/>
    <property type="match status" value="1"/>
</dbReference>
<dbReference type="InterPro" id="IPR001853">
    <property type="entry name" value="DSBA-like_thioredoxin_dom"/>
</dbReference>
<proteinExistence type="predicted"/>
<dbReference type="Proteomes" id="UP000253083">
    <property type="component" value="Unassembled WGS sequence"/>
</dbReference>
<dbReference type="InParanoid" id="A0A395JNM6"/>
<dbReference type="SUPFAM" id="SSF52833">
    <property type="entry name" value="Thioredoxin-like"/>
    <property type="match status" value="1"/>
</dbReference>
<dbReference type="PANTHER" id="PTHR13887:SF51">
    <property type="entry name" value="DSBA FAMILY PROTEIN"/>
    <property type="match status" value="1"/>
</dbReference>
<sequence length="211" mass="23981">MVNIHYFYDPMCGWCYGATSLTEILAKNDNIELVMHPGGMIDNKPLSSEFKARVLVQDQHIASMTGQSFGHAYKKRISENSPVVLDSIVTAQAIHVMQKINGRGFEMLKAIQHAHYENGIDTTKHEVLTNLATGLNVDATQWIKEMEQAKNDIKSVIRETHLLMDKWHIQGFPTFILVDENGVRLLPHAEYYSNSVGWEKLISRLFEAPTR</sequence>
<name>A0A395JNM6_9GAMM</name>
<dbReference type="Pfam" id="PF01323">
    <property type="entry name" value="DSBA"/>
    <property type="match status" value="1"/>
</dbReference>
<dbReference type="AlphaFoldDB" id="A0A395JNM6"/>
<comment type="caution">
    <text evidence="2">The sequence shown here is derived from an EMBL/GenBank/DDBJ whole genome shotgun (WGS) entry which is preliminary data.</text>
</comment>
<dbReference type="CDD" id="cd03025">
    <property type="entry name" value="DsbA_FrnE_like"/>
    <property type="match status" value="1"/>
</dbReference>
<feature type="domain" description="DSBA-like thioredoxin" evidence="1">
    <location>
        <begin position="4"/>
        <end position="180"/>
    </location>
</feature>
<evidence type="ECO:0000259" key="1">
    <source>
        <dbReference type="Pfam" id="PF01323"/>
    </source>
</evidence>
<dbReference type="OrthoDB" id="9813770at2"/>
<dbReference type="InterPro" id="IPR036249">
    <property type="entry name" value="Thioredoxin-like_sf"/>
</dbReference>
<dbReference type="RefSeq" id="WP_113952523.1">
    <property type="nucleotide sequence ID" value="NZ_QNRT01000001.1"/>
</dbReference>